<dbReference type="GO" id="GO:0005737">
    <property type="term" value="C:cytoplasm"/>
    <property type="evidence" value="ECO:0007669"/>
    <property type="project" value="TreeGrafter"/>
</dbReference>
<dbReference type="InterPro" id="IPR052614">
    <property type="entry name" value="CFAP65"/>
</dbReference>
<evidence type="ECO:0000313" key="3">
    <source>
        <dbReference type="Proteomes" id="UP001142489"/>
    </source>
</evidence>
<sequence length="290" mass="31750">MWAKPAPPKPFLMHLGVTARSHSMDDFLSNSADDLPQHFLYRQTKKKSASSGATDRTSGSKDKRKKQLPNIPSWAELASCTEQEAQLVTDMLSTVIKWVASLPETRQCKSNRVPEAVIRSLAEPIPYFCQFWSPESAKQKHSPGGTSPAATFSPECSPKGGIGSESSEGEEASPAGRSDAPERLSVIMRKEHCREQKEAIMRMPAFVNLTELVLDNTIQNILVEASRGEVVLTARPRIIALPPLSAPKGISPIMSTIHKPSLAQPPAVPLVSFLRETKDCEGQRHIVLPP</sequence>
<gene>
    <name evidence="2" type="ORF">JRQ81_001932</name>
</gene>
<feature type="region of interest" description="Disordered" evidence="1">
    <location>
        <begin position="43"/>
        <end position="70"/>
    </location>
</feature>
<dbReference type="PANTHER" id="PTHR46127:SF1">
    <property type="entry name" value="CILIA- AND FLAGELLA-ASSOCIATED PROTEIN 65"/>
    <property type="match status" value="1"/>
</dbReference>
<dbReference type="GO" id="GO:0036126">
    <property type="term" value="C:sperm flagellum"/>
    <property type="evidence" value="ECO:0007669"/>
    <property type="project" value="TreeGrafter"/>
</dbReference>
<proteinExistence type="predicted"/>
<dbReference type="OrthoDB" id="415597at2759"/>
<name>A0A9Q0Y8W4_9SAUR</name>
<comment type="caution">
    <text evidence="2">The sequence shown here is derived from an EMBL/GenBank/DDBJ whole genome shotgun (WGS) entry which is preliminary data.</text>
</comment>
<keyword evidence="3" id="KW-1185">Reference proteome</keyword>
<dbReference type="Proteomes" id="UP001142489">
    <property type="component" value="Unassembled WGS sequence"/>
</dbReference>
<protein>
    <submittedName>
        <fullName evidence="2">Uncharacterized protein</fullName>
    </submittedName>
</protein>
<dbReference type="GO" id="GO:0007288">
    <property type="term" value="P:sperm axoneme assembly"/>
    <property type="evidence" value="ECO:0007669"/>
    <property type="project" value="TreeGrafter"/>
</dbReference>
<reference evidence="2" key="1">
    <citation type="journal article" date="2023" name="DNA Res.">
        <title>Chromosome-level genome assembly of Phrynocephalus forsythii using third-generation DNA sequencing and Hi-C analysis.</title>
        <authorList>
            <person name="Qi Y."/>
            <person name="Zhao W."/>
            <person name="Zhao Y."/>
            <person name="Niu C."/>
            <person name="Cao S."/>
            <person name="Zhang Y."/>
        </authorList>
    </citation>
    <scope>NUCLEOTIDE SEQUENCE</scope>
    <source>
        <tissue evidence="2">Muscle</tissue>
    </source>
</reference>
<organism evidence="2 3">
    <name type="scientific">Phrynocephalus forsythii</name>
    <dbReference type="NCBI Taxonomy" id="171643"/>
    <lineage>
        <taxon>Eukaryota</taxon>
        <taxon>Metazoa</taxon>
        <taxon>Chordata</taxon>
        <taxon>Craniata</taxon>
        <taxon>Vertebrata</taxon>
        <taxon>Euteleostomi</taxon>
        <taxon>Lepidosauria</taxon>
        <taxon>Squamata</taxon>
        <taxon>Bifurcata</taxon>
        <taxon>Unidentata</taxon>
        <taxon>Episquamata</taxon>
        <taxon>Toxicofera</taxon>
        <taxon>Iguania</taxon>
        <taxon>Acrodonta</taxon>
        <taxon>Agamidae</taxon>
        <taxon>Agaminae</taxon>
        <taxon>Phrynocephalus</taxon>
    </lineage>
</organism>
<evidence type="ECO:0000313" key="2">
    <source>
        <dbReference type="EMBL" id="KAJ7345982.1"/>
    </source>
</evidence>
<feature type="region of interest" description="Disordered" evidence="1">
    <location>
        <begin position="138"/>
        <end position="184"/>
    </location>
</feature>
<dbReference type="AlphaFoldDB" id="A0A9Q0Y8W4"/>
<accession>A0A9Q0Y8W4</accession>
<dbReference type="PANTHER" id="PTHR46127">
    <property type="entry name" value="CILIA- AND FLAGELLA-ASSOCIATED PROTEIN 65"/>
    <property type="match status" value="1"/>
</dbReference>
<dbReference type="EMBL" id="JAPFRF010000001">
    <property type="protein sequence ID" value="KAJ7345982.1"/>
    <property type="molecule type" value="Genomic_DNA"/>
</dbReference>
<evidence type="ECO:0000256" key="1">
    <source>
        <dbReference type="SAM" id="MobiDB-lite"/>
    </source>
</evidence>